<protein>
    <recommendedName>
        <fullName evidence="3">Reverse transcriptase domain-containing protein</fullName>
    </recommendedName>
</protein>
<reference evidence="1" key="1">
    <citation type="submission" date="2021-02" db="EMBL/GenBank/DDBJ databases">
        <authorList>
            <person name="Nowell W R."/>
        </authorList>
    </citation>
    <scope>NUCLEOTIDE SEQUENCE</scope>
    <source>
        <strain evidence="1">Ploen Becks lab</strain>
    </source>
</reference>
<gene>
    <name evidence="1" type="ORF">OXX778_LOCUS1037</name>
</gene>
<comment type="caution">
    <text evidence="1">The sequence shown here is derived from an EMBL/GenBank/DDBJ whole genome shotgun (WGS) entry which is preliminary data.</text>
</comment>
<evidence type="ECO:0008006" key="3">
    <source>
        <dbReference type="Google" id="ProtNLM"/>
    </source>
</evidence>
<dbReference type="OrthoDB" id="6615090at2759"/>
<dbReference type="EMBL" id="CAJNOC010000060">
    <property type="protein sequence ID" value="CAF0710940.1"/>
    <property type="molecule type" value="Genomic_DNA"/>
</dbReference>
<keyword evidence="2" id="KW-1185">Reference proteome</keyword>
<dbReference type="AlphaFoldDB" id="A0A813M8U6"/>
<dbReference type="PANTHER" id="PTHR33332">
    <property type="entry name" value="REVERSE TRANSCRIPTASE DOMAIN-CONTAINING PROTEIN"/>
    <property type="match status" value="1"/>
</dbReference>
<accession>A0A813M8U6</accession>
<dbReference type="Proteomes" id="UP000663879">
    <property type="component" value="Unassembled WGS sequence"/>
</dbReference>
<evidence type="ECO:0000313" key="2">
    <source>
        <dbReference type="Proteomes" id="UP000663879"/>
    </source>
</evidence>
<sequence length="209" mass="24289">MNPLILCSLPRLDERCTQNLENTKPYFKNRKRSAHGGGAFYVEKNLSSFEMNQREFLNESIEKIWYTLTYELDKGFNVDIVYTDFSKDFDKVSHRNLLRKLKEFGIHGTAICNVYKRSTNDKDKNTIDILQKTDQEKDLGIYITTNLKCRKQCPIAAAKANRDLGQIKNSFSFLERNTFKLLYNGLVRSHLEFAVGVWCHTSKGDIEII</sequence>
<proteinExistence type="predicted"/>
<name>A0A813M8U6_9BILA</name>
<evidence type="ECO:0000313" key="1">
    <source>
        <dbReference type="EMBL" id="CAF0710940.1"/>
    </source>
</evidence>
<organism evidence="1 2">
    <name type="scientific">Brachionus calyciflorus</name>
    <dbReference type="NCBI Taxonomy" id="104777"/>
    <lineage>
        <taxon>Eukaryota</taxon>
        <taxon>Metazoa</taxon>
        <taxon>Spiralia</taxon>
        <taxon>Gnathifera</taxon>
        <taxon>Rotifera</taxon>
        <taxon>Eurotatoria</taxon>
        <taxon>Monogononta</taxon>
        <taxon>Pseudotrocha</taxon>
        <taxon>Ploima</taxon>
        <taxon>Brachionidae</taxon>
        <taxon>Brachionus</taxon>
    </lineage>
</organism>